<dbReference type="AlphaFoldDB" id="A0AAD6ZDP4"/>
<feature type="non-terminal residue" evidence="1">
    <location>
        <position position="1"/>
    </location>
</feature>
<gene>
    <name evidence="1" type="ORF">DFH08DRAFT_714396</name>
</gene>
<evidence type="ECO:0000313" key="2">
    <source>
        <dbReference type="Proteomes" id="UP001218218"/>
    </source>
</evidence>
<evidence type="ECO:0000313" key="1">
    <source>
        <dbReference type="EMBL" id="KAJ7318729.1"/>
    </source>
</evidence>
<comment type="caution">
    <text evidence="1">The sequence shown here is derived from an EMBL/GenBank/DDBJ whole genome shotgun (WGS) entry which is preliminary data.</text>
</comment>
<organism evidence="1 2">
    <name type="scientific">Mycena albidolilacea</name>
    <dbReference type="NCBI Taxonomy" id="1033008"/>
    <lineage>
        <taxon>Eukaryota</taxon>
        <taxon>Fungi</taxon>
        <taxon>Dikarya</taxon>
        <taxon>Basidiomycota</taxon>
        <taxon>Agaricomycotina</taxon>
        <taxon>Agaricomycetes</taxon>
        <taxon>Agaricomycetidae</taxon>
        <taxon>Agaricales</taxon>
        <taxon>Marasmiineae</taxon>
        <taxon>Mycenaceae</taxon>
        <taxon>Mycena</taxon>
    </lineage>
</organism>
<dbReference type="EMBL" id="JARIHO010000056">
    <property type="protein sequence ID" value="KAJ7318729.1"/>
    <property type="molecule type" value="Genomic_DNA"/>
</dbReference>
<dbReference type="Proteomes" id="UP001218218">
    <property type="component" value="Unassembled WGS sequence"/>
</dbReference>
<name>A0AAD6ZDP4_9AGAR</name>
<protein>
    <submittedName>
        <fullName evidence="1">Uncharacterized protein</fullName>
    </submittedName>
</protein>
<accession>A0AAD6ZDP4</accession>
<keyword evidence="2" id="KW-1185">Reference proteome</keyword>
<reference evidence="1" key="1">
    <citation type="submission" date="2023-03" db="EMBL/GenBank/DDBJ databases">
        <title>Massive genome expansion in bonnet fungi (Mycena s.s.) driven by repeated elements and novel gene families across ecological guilds.</title>
        <authorList>
            <consortium name="Lawrence Berkeley National Laboratory"/>
            <person name="Harder C.B."/>
            <person name="Miyauchi S."/>
            <person name="Viragh M."/>
            <person name="Kuo A."/>
            <person name="Thoen E."/>
            <person name="Andreopoulos B."/>
            <person name="Lu D."/>
            <person name="Skrede I."/>
            <person name="Drula E."/>
            <person name="Henrissat B."/>
            <person name="Morin E."/>
            <person name="Kohler A."/>
            <person name="Barry K."/>
            <person name="LaButti K."/>
            <person name="Morin E."/>
            <person name="Salamov A."/>
            <person name="Lipzen A."/>
            <person name="Mereny Z."/>
            <person name="Hegedus B."/>
            <person name="Baldrian P."/>
            <person name="Stursova M."/>
            <person name="Weitz H."/>
            <person name="Taylor A."/>
            <person name="Grigoriev I.V."/>
            <person name="Nagy L.G."/>
            <person name="Martin F."/>
            <person name="Kauserud H."/>
        </authorList>
    </citation>
    <scope>NUCLEOTIDE SEQUENCE</scope>
    <source>
        <strain evidence="1">CBHHK002</strain>
    </source>
</reference>
<proteinExistence type="predicted"/>
<sequence>LNFVWAILHTYRGSINELGSLAFFFAPMEKKRLSNDQPDYHSLVAALGQILHGLLLNAWSREYGFSSFKLFADSKLKAA</sequence>